<evidence type="ECO:0000313" key="2">
    <source>
        <dbReference type="Proteomes" id="UP000585665"/>
    </source>
</evidence>
<keyword evidence="2" id="KW-1185">Reference proteome</keyword>
<dbReference type="RefSeq" id="WP_176612042.1">
    <property type="nucleotide sequence ID" value="NZ_JABXXR010000001.1"/>
</dbReference>
<proteinExistence type="predicted"/>
<protein>
    <submittedName>
        <fullName evidence="1">Uncharacterized protein</fullName>
    </submittedName>
</protein>
<dbReference type="AlphaFoldDB" id="A0A850P8K8"/>
<evidence type="ECO:0000313" key="1">
    <source>
        <dbReference type="EMBL" id="NVN39019.1"/>
    </source>
</evidence>
<accession>A0A850P8K8</accession>
<reference evidence="1 2" key="1">
    <citation type="submission" date="2020-06" db="EMBL/GenBank/DDBJ databases">
        <title>Description of novel acetic acid bacteria.</title>
        <authorList>
            <person name="Sombolestani A."/>
        </authorList>
    </citation>
    <scope>NUCLEOTIDE SEQUENCE [LARGE SCALE GENOMIC DNA]</scope>
    <source>
        <strain evidence="1 2">LMG 27010</strain>
    </source>
</reference>
<name>A0A850P8K8_9PROT</name>
<comment type="caution">
    <text evidence="1">The sequence shown here is derived from an EMBL/GenBank/DDBJ whole genome shotgun (WGS) entry which is preliminary data.</text>
</comment>
<gene>
    <name evidence="1" type="ORF">HUK82_00365</name>
</gene>
<dbReference type="Proteomes" id="UP000585665">
    <property type="component" value="Unassembled WGS sequence"/>
</dbReference>
<organism evidence="1 2">
    <name type="scientific">Ameyamaea chiangmaiensis</name>
    <dbReference type="NCBI Taxonomy" id="442969"/>
    <lineage>
        <taxon>Bacteria</taxon>
        <taxon>Pseudomonadati</taxon>
        <taxon>Pseudomonadota</taxon>
        <taxon>Alphaproteobacteria</taxon>
        <taxon>Acetobacterales</taxon>
        <taxon>Acetobacteraceae</taxon>
        <taxon>Ameyamaea</taxon>
    </lineage>
</organism>
<dbReference type="EMBL" id="JABXXR010000001">
    <property type="protein sequence ID" value="NVN39019.1"/>
    <property type="molecule type" value="Genomic_DNA"/>
</dbReference>
<sequence length="97" mass="10958">MSTEAIGQSFQDIVCQEVQSRRPREGLRAAFATVAREMGITVRRVRACWHHEVRSVAAAEWDAARRVQRRRLEADQARIAAQLAAIEGRLASLRCDL</sequence>